<feature type="compositionally biased region" description="Low complexity" evidence="6">
    <location>
        <begin position="440"/>
        <end position="459"/>
    </location>
</feature>
<accession>A0A7W4VTG2</accession>
<evidence type="ECO:0000256" key="3">
    <source>
        <dbReference type="ARBA" id="ARBA00023136"/>
    </source>
</evidence>
<reference evidence="8 9" key="1">
    <citation type="submission" date="2020-08" db="EMBL/GenBank/DDBJ databases">
        <title>Sequencing the genomes of 1000 actinobacteria strains.</title>
        <authorList>
            <person name="Klenk H.-P."/>
        </authorList>
    </citation>
    <scope>NUCLEOTIDE SEQUENCE [LARGE SCALE GENOMIC DNA]</scope>
    <source>
        <strain evidence="8 9">DSM 105498</strain>
    </source>
</reference>
<keyword evidence="2 7" id="KW-0732">Signal</keyword>
<dbReference type="AlphaFoldDB" id="A0A7W4VTG2"/>
<keyword evidence="3" id="KW-0472">Membrane</keyword>
<keyword evidence="8" id="KW-0813">Transport</keyword>
<evidence type="ECO:0000256" key="7">
    <source>
        <dbReference type="SAM" id="SignalP"/>
    </source>
</evidence>
<keyword evidence="4" id="KW-0564">Palmitate</keyword>
<evidence type="ECO:0000256" key="1">
    <source>
        <dbReference type="ARBA" id="ARBA00022475"/>
    </source>
</evidence>
<comment type="caution">
    <text evidence="8">The sequence shown here is derived from an EMBL/GenBank/DDBJ whole genome shotgun (WGS) entry which is preliminary data.</text>
</comment>
<evidence type="ECO:0000256" key="5">
    <source>
        <dbReference type="ARBA" id="ARBA00023288"/>
    </source>
</evidence>
<sequence length="459" mass="49463">MRATRGMVAVLAVASVLTTAACTADSEKPPAAPPPTTSTPPTPEQLTFGVVGPRVVLRAFQATVDSWNLDPENVDVELQRWPSEAAMRADIEAGAAVPDVFLASRSDLRWLLDNQYTQPVDELLDERGVEFGDNYTRSALEELSAAEHLQCMPYGVSPEVIYYNKRLVRFERMRNRGLDAPNDDATNWSFDQFAAAAQFASRPAKGAKGVHIDPTIEGLSPFITSGGGSVFDDANDPSSLSFSSDDSKNALERTLELLRNPQVTLDETELAEAPALKWFLRGKLGMIAGDRSLVPVLRRKTNLEFDILPMPRLDSSATVGDVTALCMSATTPAPAIAADFIVHEIGADSVGLVTRTGYLQPANVEVALSDEFVQPGRRPQHSSIFNTSVRSMAVAPMIDTMPELEAAVAPSLRQLVYGVGVLDLDTVTTAIDEESRTVLDPESVSDSADPSESPSETAD</sequence>
<evidence type="ECO:0000256" key="4">
    <source>
        <dbReference type="ARBA" id="ARBA00023139"/>
    </source>
</evidence>
<keyword evidence="9" id="KW-1185">Reference proteome</keyword>
<evidence type="ECO:0000313" key="8">
    <source>
        <dbReference type="EMBL" id="MBB3041394.1"/>
    </source>
</evidence>
<evidence type="ECO:0000256" key="2">
    <source>
        <dbReference type="ARBA" id="ARBA00022729"/>
    </source>
</evidence>
<dbReference type="Proteomes" id="UP000589626">
    <property type="component" value="Unassembled WGS sequence"/>
</dbReference>
<feature type="chain" id="PRO_5038822921" evidence="7">
    <location>
        <begin position="25"/>
        <end position="459"/>
    </location>
</feature>
<dbReference type="SUPFAM" id="SSF53850">
    <property type="entry name" value="Periplasmic binding protein-like II"/>
    <property type="match status" value="1"/>
</dbReference>
<organism evidence="8 9">
    <name type="scientific">Nocardioides soli</name>
    <dbReference type="NCBI Taxonomy" id="1036020"/>
    <lineage>
        <taxon>Bacteria</taxon>
        <taxon>Bacillati</taxon>
        <taxon>Actinomycetota</taxon>
        <taxon>Actinomycetes</taxon>
        <taxon>Propionibacteriales</taxon>
        <taxon>Nocardioidaceae</taxon>
        <taxon>Nocardioides</taxon>
    </lineage>
</organism>
<feature type="region of interest" description="Disordered" evidence="6">
    <location>
        <begin position="433"/>
        <end position="459"/>
    </location>
</feature>
<dbReference type="RefSeq" id="WP_183591302.1">
    <property type="nucleotide sequence ID" value="NZ_JACHWR010000001.1"/>
</dbReference>
<protein>
    <submittedName>
        <fullName evidence="8">Multiple sugar transport system substrate-binding protein</fullName>
    </submittedName>
</protein>
<dbReference type="PROSITE" id="PS51257">
    <property type="entry name" value="PROKAR_LIPOPROTEIN"/>
    <property type="match status" value="1"/>
</dbReference>
<dbReference type="Pfam" id="PF13416">
    <property type="entry name" value="SBP_bac_8"/>
    <property type="match status" value="1"/>
</dbReference>
<gene>
    <name evidence="8" type="ORF">FHU40_001195</name>
</gene>
<keyword evidence="1" id="KW-1003">Cell membrane</keyword>
<feature type="region of interest" description="Disordered" evidence="6">
    <location>
        <begin position="24"/>
        <end position="46"/>
    </location>
</feature>
<evidence type="ECO:0000256" key="6">
    <source>
        <dbReference type="SAM" id="MobiDB-lite"/>
    </source>
</evidence>
<dbReference type="InterPro" id="IPR050490">
    <property type="entry name" value="Bact_solute-bd_prot1"/>
</dbReference>
<name>A0A7W4VTG2_9ACTN</name>
<proteinExistence type="predicted"/>
<keyword evidence="8" id="KW-0762">Sugar transport</keyword>
<keyword evidence="5" id="KW-0449">Lipoprotein</keyword>
<feature type="signal peptide" evidence="7">
    <location>
        <begin position="1"/>
        <end position="24"/>
    </location>
</feature>
<dbReference type="PANTHER" id="PTHR43649:SF33">
    <property type="entry name" value="POLYGALACTURONAN_RHAMNOGALACTURONAN-BINDING PROTEIN YTCQ"/>
    <property type="match status" value="1"/>
</dbReference>
<evidence type="ECO:0000313" key="9">
    <source>
        <dbReference type="Proteomes" id="UP000589626"/>
    </source>
</evidence>
<dbReference type="PANTHER" id="PTHR43649">
    <property type="entry name" value="ARABINOSE-BINDING PROTEIN-RELATED"/>
    <property type="match status" value="1"/>
</dbReference>
<dbReference type="InterPro" id="IPR006059">
    <property type="entry name" value="SBP"/>
</dbReference>
<feature type="compositionally biased region" description="Pro residues" evidence="6">
    <location>
        <begin position="30"/>
        <end position="43"/>
    </location>
</feature>
<dbReference type="EMBL" id="JACHWR010000001">
    <property type="protein sequence ID" value="MBB3041394.1"/>
    <property type="molecule type" value="Genomic_DNA"/>
</dbReference>
<dbReference type="Gene3D" id="3.40.190.10">
    <property type="entry name" value="Periplasmic binding protein-like II"/>
    <property type="match status" value="1"/>
</dbReference>